<organism evidence="2 3">
    <name type="scientific">Allacma fusca</name>
    <dbReference type="NCBI Taxonomy" id="39272"/>
    <lineage>
        <taxon>Eukaryota</taxon>
        <taxon>Metazoa</taxon>
        <taxon>Ecdysozoa</taxon>
        <taxon>Arthropoda</taxon>
        <taxon>Hexapoda</taxon>
        <taxon>Collembola</taxon>
        <taxon>Symphypleona</taxon>
        <taxon>Sminthuridae</taxon>
        <taxon>Allacma</taxon>
    </lineage>
</organism>
<dbReference type="EMBL" id="CAJVCH010547422">
    <property type="protein sequence ID" value="CAG7828417.1"/>
    <property type="molecule type" value="Genomic_DNA"/>
</dbReference>
<name>A0A8J2PG82_9HEXA</name>
<protein>
    <submittedName>
        <fullName evidence="2">Uncharacterized protein</fullName>
    </submittedName>
</protein>
<dbReference type="AlphaFoldDB" id="A0A8J2PG82"/>
<reference evidence="2" key="1">
    <citation type="submission" date="2021-06" db="EMBL/GenBank/DDBJ databases">
        <authorList>
            <person name="Hodson N. C."/>
            <person name="Mongue J. A."/>
            <person name="Jaron S. K."/>
        </authorList>
    </citation>
    <scope>NUCLEOTIDE SEQUENCE</scope>
</reference>
<feature type="chain" id="PRO_5035161991" evidence="1">
    <location>
        <begin position="23"/>
        <end position="69"/>
    </location>
</feature>
<evidence type="ECO:0000313" key="2">
    <source>
        <dbReference type="EMBL" id="CAG7828417.1"/>
    </source>
</evidence>
<dbReference type="Proteomes" id="UP000708208">
    <property type="component" value="Unassembled WGS sequence"/>
</dbReference>
<proteinExistence type="predicted"/>
<evidence type="ECO:0000313" key="3">
    <source>
        <dbReference type="Proteomes" id="UP000708208"/>
    </source>
</evidence>
<keyword evidence="3" id="KW-1185">Reference proteome</keyword>
<keyword evidence="1" id="KW-0732">Signal</keyword>
<sequence>MNKPLLKSVFICLLLQYSVVLATELELNNTEIALNLLEDLDNWEAPKDVQSFRYYLTGVDDECRPSGSR</sequence>
<gene>
    <name evidence="2" type="ORF">AFUS01_LOCUS38345</name>
</gene>
<accession>A0A8J2PG82</accession>
<feature type="signal peptide" evidence="1">
    <location>
        <begin position="1"/>
        <end position="22"/>
    </location>
</feature>
<comment type="caution">
    <text evidence="2">The sequence shown here is derived from an EMBL/GenBank/DDBJ whole genome shotgun (WGS) entry which is preliminary data.</text>
</comment>
<evidence type="ECO:0000256" key="1">
    <source>
        <dbReference type="SAM" id="SignalP"/>
    </source>
</evidence>